<dbReference type="Gene3D" id="3.40.225.10">
    <property type="entry name" value="Class II aldolase/adducin N-terminal domain"/>
    <property type="match status" value="1"/>
</dbReference>
<dbReference type="GO" id="GO:0046872">
    <property type="term" value="F:metal ion binding"/>
    <property type="evidence" value="ECO:0007669"/>
    <property type="project" value="UniProtKB-KW"/>
</dbReference>
<dbReference type="Proteomes" id="UP000446348">
    <property type="component" value="Unassembled WGS sequence"/>
</dbReference>
<dbReference type="PANTHER" id="PTHR22789">
    <property type="entry name" value="FUCULOSE PHOSPHATE ALDOLASE"/>
    <property type="match status" value="1"/>
</dbReference>
<reference evidence="5 7" key="2">
    <citation type="submission" date="2019-06" db="EMBL/GenBank/DDBJ databases">
        <title>Draft genome sequences of 15 bacterial species constituting the stable defined intestinal microbiota of the GM15 gnotobiotic mouse model.</title>
        <authorList>
            <person name="Elie C."/>
            <person name="Mathieu A."/>
            <person name="Saliou A."/>
            <person name="Darnaud M."/>
            <person name="Leulier F."/>
            <person name="Tamellini A."/>
        </authorList>
    </citation>
    <scope>NUCLEOTIDE SEQUENCE [LARGE SCALE GENOMIC DNA]</scope>
    <source>
        <strain evidence="5 7">JM4-15</strain>
    </source>
</reference>
<dbReference type="GO" id="GO:0005829">
    <property type="term" value="C:cytosol"/>
    <property type="evidence" value="ECO:0007669"/>
    <property type="project" value="TreeGrafter"/>
</dbReference>
<dbReference type="InterPro" id="IPR001303">
    <property type="entry name" value="Aldolase_II/adducin_N"/>
</dbReference>
<dbReference type="EMBL" id="VIQT01000016">
    <property type="protein sequence ID" value="NDO39929.1"/>
    <property type="molecule type" value="Genomic_DNA"/>
</dbReference>
<evidence type="ECO:0000313" key="5">
    <source>
        <dbReference type="EMBL" id="NDO39929.1"/>
    </source>
</evidence>
<dbReference type="SUPFAM" id="SSF53639">
    <property type="entry name" value="AraD/HMP-PK domain-like"/>
    <property type="match status" value="1"/>
</dbReference>
<comment type="caution">
    <text evidence="5">The sequence shown here is derived from an EMBL/GenBank/DDBJ whole genome shotgun (WGS) entry which is preliminary data.</text>
</comment>
<dbReference type="InterPro" id="IPR050197">
    <property type="entry name" value="Aldolase_class_II_sugar_metab"/>
</dbReference>
<keyword evidence="2" id="KW-0456">Lyase</keyword>
<dbReference type="GO" id="GO:0016832">
    <property type="term" value="F:aldehyde-lyase activity"/>
    <property type="evidence" value="ECO:0007669"/>
    <property type="project" value="TreeGrafter"/>
</dbReference>
<sequence>MLEIVHHMFDRRLTNAAGGNIAVQVDDGKLLVSPSMMSEDHRCNIAVEDFLLIDFDKNILEGEGNISRESDMHIGLLKNFAYIRACIHAHPQYCMVYASQSKPIPSVTEATMQKGDCGAIPYTRAYTPELAQNIYKYFDGMRDKSEQMPLGVVIPLHGVLCTGSNLTTAYCMLERLETDAMCGIFKNLI</sequence>
<dbReference type="SMART" id="SM01007">
    <property type="entry name" value="Aldolase_II"/>
    <property type="match status" value="1"/>
</dbReference>
<evidence type="ECO:0000259" key="3">
    <source>
        <dbReference type="SMART" id="SM01007"/>
    </source>
</evidence>
<evidence type="ECO:0000313" key="7">
    <source>
        <dbReference type="Proteomes" id="UP000462501"/>
    </source>
</evidence>
<keyword evidence="1" id="KW-0479">Metal-binding</keyword>
<reference evidence="4 6" key="1">
    <citation type="submission" date="2018-08" db="EMBL/GenBank/DDBJ databases">
        <title>Murine metabolic-syndrome-specific gut microbial biobank.</title>
        <authorList>
            <person name="Liu C."/>
        </authorList>
    </citation>
    <scope>NUCLEOTIDE SEQUENCE [LARGE SCALE GENOMIC DNA]</scope>
    <source>
        <strain evidence="4 6">X69</strain>
    </source>
</reference>
<evidence type="ECO:0000256" key="2">
    <source>
        <dbReference type="ARBA" id="ARBA00023239"/>
    </source>
</evidence>
<dbReference type="PANTHER" id="PTHR22789:SF0">
    <property type="entry name" value="3-OXO-TETRONATE 4-PHOSPHATE DECARBOXYLASE-RELATED"/>
    <property type="match status" value="1"/>
</dbReference>
<protein>
    <submittedName>
        <fullName evidence="5">Aldolase</fullName>
    </submittedName>
</protein>
<evidence type="ECO:0000313" key="6">
    <source>
        <dbReference type="Proteomes" id="UP000446348"/>
    </source>
</evidence>
<accession>A0A845SSA2</accession>
<dbReference type="AlphaFoldDB" id="A0A845SSA2"/>
<gene>
    <name evidence="4" type="ORF">D3Z39_11770</name>
    <name evidence="5" type="ORF">FMM72_11900</name>
</gene>
<evidence type="ECO:0000313" key="4">
    <source>
        <dbReference type="EMBL" id="NBI79533.1"/>
    </source>
</evidence>
<name>A0A845SSA2_9FIRM</name>
<feature type="domain" description="Class II aldolase/adducin N-terminal" evidence="3">
    <location>
        <begin position="1"/>
        <end position="184"/>
    </location>
</feature>
<dbReference type="GO" id="GO:0019323">
    <property type="term" value="P:pentose catabolic process"/>
    <property type="evidence" value="ECO:0007669"/>
    <property type="project" value="TreeGrafter"/>
</dbReference>
<dbReference type="EMBL" id="QXWZ01000021">
    <property type="protein sequence ID" value="NBI79533.1"/>
    <property type="molecule type" value="Genomic_DNA"/>
</dbReference>
<dbReference type="OrthoDB" id="9794581at2"/>
<proteinExistence type="predicted"/>
<evidence type="ECO:0000256" key="1">
    <source>
        <dbReference type="ARBA" id="ARBA00022723"/>
    </source>
</evidence>
<organism evidence="5 7">
    <name type="scientific">Anaerotruncus colihominis</name>
    <dbReference type="NCBI Taxonomy" id="169435"/>
    <lineage>
        <taxon>Bacteria</taxon>
        <taxon>Bacillati</taxon>
        <taxon>Bacillota</taxon>
        <taxon>Clostridia</taxon>
        <taxon>Eubacteriales</taxon>
        <taxon>Oscillospiraceae</taxon>
        <taxon>Anaerotruncus</taxon>
    </lineage>
</organism>
<dbReference type="InterPro" id="IPR036409">
    <property type="entry name" value="Aldolase_II/adducin_N_sf"/>
</dbReference>
<dbReference type="Proteomes" id="UP000462501">
    <property type="component" value="Unassembled WGS sequence"/>
</dbReference>
<dbReference type="Pfam" id="PF00596">
    <property type="entry name" value="Aldolase_II"/>
    <property type="match status" value="1"/>
</dbReference>